<protein>
    <recommendedName>
        <fullName evidence="6">AMP-dependent synthetase/ligase domain-containing protein</fullName>
    </recommendedName>
</protein>
<gene>
    <name evidence="5" type="ORF">S06H3_39242</name>
</gene>
<organism evidence="5">
    <name type="scientific">marine sediment metagenome</name>
    <dbReference type="NCBI Taxonomy" id="412755"/>
    <lineage>
        <taxon>unclassified sequences</taxon>
        <taxon>metagenomes</taxon>
        <taxon>ecological metagenomes</taxon>
    </lineage>
</organism>
<name>X1PKK1_9ZZZZ</name>
<dbReference type="GO" id="GO:0031956">
    <property type="term" value="F:medium-chain fatty acid-CoA ligase activity"/>
    <property type="evidence" value="ECO:0007669"/>
    <property type="project" value="TreeGrafter"/>
</dbReference>
<proteinExistence type="inferred from homology"/>
<dbReference type="Gene3D" id="3.40.50.12780">
    <property type="entry name" value="N-terminal domain of ligase-like"/>
    <property type="match status" value="1"/>
</dbReference>
<comment type="similarity">
    <text evidence="1">Belongs to the ATP-dependent AMP-binding enzyme family.</text>
</comment>
<dbReference type="InterPro" id="IPR045851">
    <property type="entry name" value="AMP-bd_C_sf"/>
</dbReference>
<dbReference type="EMBL" id="BARV01023986">
    <property type="protein sequence ID" value="GAI43026.1"/>
    <property type="molecule type" value="Genomic_DNA"/>
</dbReference>
<evidence type="ECO:0008006" key="6">
    <source>
        <dbReference type="Google" id="ProtNLM"/>
    </source>
</evidence>
<dbReference type="InterPro" id="IPR000873">
    <property type="entry name" value="AMP-dep_synth/lig_dom"/>
</dbReference>
<keyword evidence="2" id="KW-0436">Ligase</keyword>
<dbReference type="SUPFAM" id="SSF56801">
    <property type="entry name" value="Acetyl-CoA synthetase-like"/>
    <property type="match status" value="1"/>
</dbReference>
<evidence type="ECO:0000256" key="1">
    <source>
        <dbReference type="ARBA" id="ARBA00006432"/>
    </source>
</evidence>
<evidence type="ECO:0000256" key="2">
    <source>
        <dbReference type="ARBA" id="ARBA00022598"/>
    </source>
</evidence>
<dbReference type="PANTHER" id="PTHR43201:SF5">
    <property type="entry name" value="MEDIUM-CHAIN ACYL-COA LIGASE ACSF2, MITOCHONDRIAL"/>
    <property type="match status" value="1"/>
</dbReference>
<dbReference type="FunFam" id="3.30.300.30:FF:000008">
    <property type="entry name" value="2,3-dihydroxybenzoate-AMP ligase"/>
    <property type="match status" value="1"/>
</dbReference>
<dbReference type="Pfam" id="PF00501">
    <property type="entry name" value="AMP-binding"/>
    <property type="match status" value="1"/>
</dbReference>
<sequence length="268" mass="30212">MKFFDAAETLQIIQKERATHMDFVPTHLAAMLNLPDLKKYDISSMKFLWYGASPMPLEVLKKGMKVFGPIFAQGYGQSESGPAISHLSKEDHNILDRPEKEQKKLTSAGRPDIGVQVRIVDEKGKDVELGEVGEITVRSKQTMVEYWHRPKDTKAALVKGWLHTGDMGYYDEEGYIYIADRKKDMIITGGENVYPREVEEVLYQHPAVLETAVIGIPDQYWVERVHAVVATKKGASTTAEELIAFCKKHIASYKAPKSVEFVDALPKN</sequence>
<dbReference type="InterPro" id="IPR025110">
    <property type="entry name" value="AMP-bd_C"/>
</dbReference>
<reference evidence="5" key="1">
    <citation type="journal article" date="2014" name="Front. Microbiol.">
        <title>High frequency of phylogenetically diverse reductive dehalogenase-homologous genes in deep subseafloor sedimentary metagenomes.</title>
        <authorList>
            <person name="Kawai M."/>
            <person name="Futagami T."/>
            <person name="Toyoda A."/>
            <person name="Takaki Y."/>
            <person name="Nishi S."/>
            <person name="Hori S."/>
            <person name="Arai W."/>
            <person name="Tsubouchi T."/>
            <person name="Morono Y."/>
            <person name="Uchiyama I."/>
            <person name="Ito T."/>
            <person name="Fujiyama A."/>
            <person name="Inagaki F."/>
            <person name="Takami H."/>
        </authorList>
    </citation>
    <scope>NUCLEOTIDE SEQUENCE</scope>
    <source>
        <strain evidence="5">Expedition CK06-06</strain>
    </source>
</reference>
<feature type="non-terminal residue" evidence="5">
    <location>
        <position position="268"/>
    </location>
</feature>
<feature type="domain" description="AMP-dependent synthetase/ligase" evidence="3">
    <location>
        <begin position="4"/>
        <end position="147"/>
    </location>
</feature>
<accession>X1PKK1</accession>
<evidence type="ECO:0000259" key="3">
    <source>
        <dbReference type="Pfam" id="PF00501"/>
    </source>
</evidence>
<dbReference type="InterPro" id="IPR042099">
    <property type="entry name" value="ANL_N_sf"/>
</dbReference>
<dbReference type="AlphaFoldDB" id="X1PKK1"/>
<dbReference type="PANTHER" id="PTHR43201">
    <property type="entry name" value="ACYL-COA SYNTHETASE"/>
    <property type="match status" value="1"/>
</dbReference>
<comment type="caution">
    <text evidence="5">The sequence shown here is derived from an EMBL/GenBank/DDBJ whole genome shotgun (WGS) entry which is preliminary data.</text>
</comment>
<evidence type="ECO:0000259" key="4">
    <source>
        <dbReference type="Pfam" id="PF13193"/>
    </source>
</evidence>
<dbReference type="GO" id="GO:0006631">
    <property type="term" value="P:fatty acid metabolic process"/>
    <property type="evidence" value="ECO:0007669"/>
    <property type="project" value="TreeGrafter"/>
</dbReference>
<evidence type="ECO:0000313" key="5">
    <source>
        <dbReference type="EMBL" id="GAI43026.1"/>
    </source>
</evidence>
<dbReference type="Pfam" id="PF13193">
    <property type="entry name" value="AMP-binding_C"/>
    <property type="match status" value="1"/>
</dbReference>
<dbReference type="Gene3D" id="3.30.300.30">
    <property type="match status" value="1"/>
</dbReference>
<feature type="domain" description="AMP-binding enzyme C-terminal" evidence="4">
    <location>
        <begin position="197"/>
        <end position="268"/>
    </location>
</feature>